<accession>A0ABX7W8F7</accession>
<sequence>MNNTIVIPCTDQCDPECKGEQTFYLDVVGLTQEQVDAIVLTEGCVTLHLSHEQMKINHLSANDPSYCPIEKGVKVDLSLDTVCVNYAQ</sequence>
<gene>
    <name evidence="1" type="ORF">HNO51_14805</name>
</gene>
<dbReference type="Proteomes" id="UP000671868">
    <property type="component" value="Chromosome"/>
</dbReference>
<evidence type="ECO:0000313" key="1">
    <source>
        <dbReference type="EMBL" id="QTP55842.1"/>
    </source>
</evidence>
<organism evidence="1 2">
    <name type="scientific">Billgrantia sulfidoxydans</name>
    <dbReference type="NCBI Taxonomy" id="2733484"/>
    <lineage>
        <taxon>Bacteria</taxon>
        <taxon>Pseudomonadati</taxon>
        <taxon>Pseudomonadota</taxon>
        <taxon>Gammaproteobacteria</taxon>
        <taxon>Oceanospirillales</taxon>
        <taxon>Halomonadaceae</taxon>
        <taxon>Billgrantia</taxon>
    </lineage>
</organism>
<dbReference type="RefSeq" id="WP_209537733.1">
    <property type="nucleotide sequence ID" value="NZ_CP053381.1"/>
</dbReference>
<name>A0ABX7W8F7_9GAMM</name>
<evidence type="ECO:0000313" key="2">
    <source>
        <dbReference type="Proteomes" id="UP000671868"/>
    </source>
</evidence>
<reference evidence="1 2" key="1">
    <citation type="journal article" date="2021" name="Front. Microbiol.">
        <title>Aerobic Denitrification and Heterotrophic Sulfur Oxidation in the Genus Halomonas Revealed by Six Novel Species Characterizations and Genome-Based Analysis.</title>
        <authorList>
            <person name="Wang L."/>
            <person name="Shao Z."/>
        </authorList>
    </citation>
    <scope>NUCLEOTIDE SEQUENCE [LARGE SCALE GENOMIC DNA]</scope>
    <source>
        <strain evidence="1 2">MCCC 1A11059</strain>
    </source>
</reference>
<protein>
    <submittedName>
        <fullName evidence="1">Uncharacterized protein</fullName>
    </submittedName>
</protein>
<proteinExistence type="predicted"/>
<dbReference type="EMBL" id="CP053381">
    <property type="protein sequence ID" value="QTP55842.1"/>
    <property type="molecule type" value="Genomic_DNA"/>
</dbReference>
<keyword evidence="2" id="KW-1185">Reference proteome</keyword>